<dbReference type="Pfam" id="PF03544">
    <property type="entry name" value="TonB_C"/>
    <property type="match status" value="1"/>
</dbReference>
<gene>
    <name evidence="4" type="ORF">GCM10022280_01490</name>
</gene>
<keyword evidence="2" id="KW-1133">Transmembrane helix</keyword>
<dbReference type="RefSeq" id="WP_344705480.1">
    <property type="nucleotide sequence ID" value="NZ_BAABBQ010000001.1"/>
</dbReference>
<evidence type="ECO:0000313" key="4">
    <source>
        <dbReference type="EMBL" id="GAA4008460.1"/>
    </source>
</evidence>
<keyword evidence="2" id="KW-0472">Membrane</keyword>
<name>A0ABP7S9X0_9SPHN</name>
<dbReference type="SUPFAM" id="SSF74653">
    <property type="entry name" value="TolA/TonB C-terminal domain"/>
    <property type="match status" value="1"/>
</dbReference>
<dbReference type="EMBL" id="BAABBQ010000001">
    <property type="protein sequence ID" value="GAA4008460.1"/>
    <property type="molecule type" value="Genomic_DNA"/>
</dbReference>
<accession>A0ABP7S9X0</accession>
<organism evidence="4 5">
    <name type="scientific">Sphingomonas swuensis</name>
    <dbReference type="NCBI Taxonomy" id="977800"/>
    <lineage>
        <taxon>Bacteria</taxon>
        <taxon>Pseudomonadati</taxon>
        <taxon>Pseudomonadota</taxon>
        <taxon>Alphaproteobacteria</taxon>
        <taxon>Sphingomonadales</taxon>
        <taxon>Sphingomonadaceae</taxon>
        <taxon>Sphingomonas</taxon>
    </lineage>
</organism>
<evidence type="ECO:0000256" key="1">
    <source>
        <dbReference type="SAM" id="MobiDB-lite"/>
    </source>
</evidence>
<evidence type="ECO:0000256" key="2">
    <source>
        <dbReference type="SAM" id="Phobius"/>
    </source>
</evidence>
<dbReference type="Gene3D" id="3.30.1150.10">
    <property type="match status" value="1"/>
</dbReference>
<proteinExistence type="predicted"/>
<reference evidence="5" key="1">
    <citation type="journal article" date="2019" name="Int. J. Syst. Evol. Microbiol.">
        <title>The Global Catalogue of Microorganisms (GCM) 10K type strain sequencing project: providing services to taxonomists for standard genome sequencing and annotation.</title>
        <authorList>
            <consortium name="The Broad Institute Genomics Platform"/>
            <consortium name="The Broad Institute Genome Sequencing Center for Infectious Disease"/>
            <person name="Wu L."/>
            <person name="Ma J."/>
        </authorList>
    </citation>
    <scope>NUCLEOTIDE SEQUENCE [LARGE SCALE GENOMIC DNA]</scope>
    <source>
        <strain evidence="5">JCM 17563</strain>
    </source>
</reference>
<feature type="domain" description="TonB C-terminal" evidence="3">
    <location>
        <begin position="137"/>
        <end position="228"/>
    </location>
</feature>
<keyword evidence="2" id="KW-0812">Transmembrane</keyword>
<evidence type="ECO:0000313" key="5">
    <source>
        <dbReference type="Proteomes" id="UP001500235"/>
    </source>
</evidence>
<dbReference type="InterPro" id="IPR037682">
    <property type="entry name" value="TonB_C"/>
</dbReference>
<sequence length="228" mass="24955">MLAYAAHRRTHRRLSPTMLTLIVGGHALAIGLLITARMNPGTIFTPTPTTIYNVPLPKPVDPPPLPEPQPRTEQQRPTESFVERTNPVVPLPGPPHSLESGPPILNGTPEIGTIIETPLPQVLPQPLPAPRADPVLVQARAITPADLLRPPYPDSKVRSEEEAVLRLRLGIDQRGRVVSVDPVGAADPAFLASARSHLIRYWRYRPATEDGRAVASTLVITLRFELEE</sequence>
<dbReference type="Proteomes" id="UP001500235">
    <property type="component" value="Unassembled WGS sequence"/>
</dbReference>
<feature type="compositionally biased region" description="Pro residues" evidence="1">
    <location>
        <begin position="56"/>
        <end position="69"/>
    </location>
</feature>
<feature type="region of interest" description="Disordered" evidence="1">
    <location>
        <begin position="54"/>
        <end position="95"/>
    </location>
</feature>
<evidence type="ECO:0000259" key="3">
    <source>
        <dbReference type="PROSITE" id="PS52015"/>
    </source>
</evidence>
<comment type="caution">
    <text evidence="4">The sequence shown here is derived from an EMBL/GenBank/DDBJ whole genome shotgun (WGS) entry which is preliminary data.</text>
</comment>
<protein>
    <recommendedName>
        <fullName evidence="3">TonB C-terminal domain-containing protein</fullName>
    </recommendedName>
</protein>
<feature type="transmembrane region" description="Helical" evidence="2">
    <location>
        <begin position="18"/>
        <end position="38"/>
    </location>
</feature>
<keyword evidence="5" id="KW-1185">Reference proteome</keyword>
<dbReference type="PROSITE" id="PS52015">
    <property type="entry name" value="TONB_CTD"/>
    <property type="match status" value="1"/>
</dbReference>